<comment type="subcellular location">
    <subcellularLocation>
        <location evidence="1">Secreted</location>
    </subcellularLocation>
</comment>
<evidence type="ECO:0000256" key="1">
    <source>
        <dbReference type="ARBA" id="ARBA00004613"/>
    </source>
</evidence>
<dbReference type="InterPro" id="IPR011049">
    <property type="entry name" value="Serralysin-like_metalloprot_C"/>
</dbReference>
<dbReference type="InterPro" id="IPR019960">
    <property type="entry name" value="T1SS_VCA0849"/>
</dbReference>
<sequence length="534" mass="53777">IGSKQVVNADGTLATDHSVSSALGTLTVTGYSNGTVSYSYTLMDNASHPSGAGNNSILDSFSVTVMDKDGDSAAASLDVRVIDDIPVVDVTNGWIANHSGGVLQGTLAEMGADGAAVDWTSAATYINGVATQLSSQGEAITITGVAGTGNVLSGVTADGDVIFTLTGNADGTYAMQLFRAIDSSKLFASDSNLLAYGDGPKYGYYLYQGTGDQLIAFSAGSPPDGSKTLLATFTAISDGSSAEINMSTAGIGVDNNNMNTGETLLIDLNNVAKFSAVKISVDNYNAGEGSYIIYYTDGSNSGSQTLVVDANGDALLQAGEGQYIDRLEISGSTNGGYKIDGMNFYNLDTSLVPSMQLGFTVKDADGDTASGSLTVTLDQQGSIDGTNDANALGGSSGGETLNGLGGNDILTGAGGNDILVGGDGNDILFGGAGNDTLSGGAGSDTFMLGAAASSGVDRISDFTLGVAGDVLNIHDLLQGMPGASVQLMADPANSGNTLVQFNNGATVTTVAVLEGVSYTPDLLGALLADNQIQQ</sequence>
<proteinExistence type="predicted"/>
<keyword evidence="4" id="KW-1185">Reference proteome</keyword>
<dbReference type="EMBL" id="JADFUA010000019">
    <property type="protein sequence ID" value="MBE9611029.1"/>
    <property type="molecule type" value="Genomic_DNA"/>
</dbReference>
<dbReference type="Proteomes" id="UP000604481">
    <property type="component" value="Unassembled WGS sequence"/>
</dbReference>
<accession>A0A8J7KC65</accession>
<comment type="caution">
    <text evidence="3">The sequence shown here is derived from an EMBL/GenBank/DDBJ whole genome shotgun (WGS) entry which is preliminary data.</text>
</comment>
<dbReference type="InterPro" id="IPR018511">
    <property type="entry name" value="Hemolysin-typ_Ca-bd_CS"/>
</dbReference>
<dbReference type="AlphaFoldDB" id="A0A8J7KC65"/>
<dbReference type="RefSeq" id="WP_194117544.1">
    <property type="nucleotide sequence ID" value="NZ_JADFUA010000019.1"/>
</dbReference>
<reference evidence="3 4" key="1">
    <citation type="submission" date="2020-10" db="EMBL/GenBank/DDBJ databases">
        <title>The genome sequence of Chitinilyticum litopenaei 4Y14.</title>
        <authorList>
            <person name="Liu Y."/>
        </authorList>
    </citation>
    <scope>NUCLEOTIDE SEQUENCE [LARGE SCALE GENOMIC DNA]</scope>
    <source>
        <strain evidence="3 4">4Y14</strain>
    </source>
</reference>
<evidence type="ECO:0000256" key="2">
    <source>
        <dbReference type="ARBA" id="ARBA00022525"/>
    </source>
</evidence>
<dbReference type="PROSITE" id="PS00330">
    <property type="entry name" value="HEMOLYSIN_CALCIUM"/>
    <property type="match status" value="3"/>
</dbReference>
<dbReference type="InterPro" id="IPR001343">
    <property type="entry name" value="Hemolysn_Ca-bd"/>
</dbReference>
<dbReference type="Pfam" id="PF00353">
    <property type="entry name" value="HemolysinCabind"/>
    <property type="match status" value="1"/>
</dbReference>
<dbReference type="SUPFAM" id="SSF51120">
    <property type="entry name" value="beta-Roll"/>
    <property type="match status" value="1"/>
</dbReference>
<protein>
    <submittedName>
        <fullName evidence="3">Type I secretion C-terminal target domain-containing protein</fullName>
    </submittedName>
</protein>
<dbReference type="Gene3D" id="2.150.10.10">
    <property type="entry name" value="Serralysin-like metalloprotease, C-terminal"/>
    <property type="match status" value="1"/>
</dbReference>
<keyword evidence="2" id="KW-0964">Secreted</keyword>
<dbReference type="InterPro" id="IPR050557">
    <property type="entry name" value="RTX_toxin/Mannuronan_C5-epim"/>
</dbReference>
<gene>
    <name evidence="3" type="ORF">INR99_17055</name>
</gene>
<feature type="non-terminal residue" evidence="3">
    <location>
        <position position="1"/>
    </location>
</feature>
<dbReference type="GO" id="GO:0005576">
    <property type="term" value="C:extracellular region"/>
    <property type="evidence" value="ECO:0007669"/>
    <property type="project" value="UniProtKB-SubCell"/>
</dbReference>
<dbReference type="NCBIfam" id="TIGR03661">
    <property type="entry name" value="T1SS_VCA0849"/>
    <property type="match status" value="1"/>
</dbReference>
<dbReference type="PANTHER" id="PTHR38340:SF1">
    <property type="entry name" value="S-LAYER PROTEIN"/>
    <property type="match status" value="1"/>
</dbReference>
<dbReference type="PANTHER" id="PTHR38340">
    <property type="entry name" value="S-LAYER PROTEIN"/>
    <property type="match status" value="1"/>
</dbReference>
<dbReference type="GO" id="GO:0005509">
    <property type="term" value="F:calcium ion binding"/>
    <property type="evidence" value="ECO:0007669"/>
    <property type="project" value="InterPro"/>
</dbReference>
<organism evidence="3 4">
    <name type="scientific">Chitinilyticum piscinae</name>
    <dbReference type="NCBI Taxonomy" id="2866724"/>
    <lineage>
        <taxon>Bacteria</taxon>
        <taxon>Pseudomonadati</taxon>
        <taxon>Pseudomonadota</taxon>
        <taxon>Betaproteobacteria</taxon>
        <taxon>Neisseriales</taxon>
        <taxon>Chitinibacteraceae</taxon>
        <taxon>Chitinilyticum</taxon>
    </lineage>
</organism>
<name>A0A8J7KC65_9NEIS</name>
<evidence type="ECO:0000313" key="4">
    <source>
        <dbReference type="Proteomes" id="UP000604481"/>
    </source>
</evidence>
<dbReference type="PRINTS" id="PR00313">
    <property type="entry name" value="CABNDNGRPT"/>
</dbReference>
<evidence type="ECO:0000313" key="3">
    <source>
        <dbReference type="EMBL" id="MBE9611029.1"/>
    </source>
</evidence>